<accession>A0AAN6EPN4</accession>
<sequence>MQSPSASSFLQSGVCRNTVAEDVLNTNDSGSHGSRSATVTQNQRPQEEIWHLPIAVLQIWCPGKAEGGYLVLLASPAYPTHIRGRILTNRRPSRLPAIDMWDRQSDAVVSDYFERCIRNGRSAARAFAVMGKDVNYLNVNTGNVLNHLGRCLGVRTGF</sequence>
<dbReference type="AlphaFoldDB" id="A0AAN6EPN4"/>
<gene>
    <name evidence="2" type="ORF">HRR80_006951</name>
</gene>
<reference evidence="2" key="1">
    <citation type="submission" date="2023-01" db="EMBL/GenBank/DDBJ databases">
        <title>Exophiala dermititidis isolated from Cystic Fibrosis Patient.</title>
        <authorList>
            <person name="Kurbessoian T."/>
            <person name="Crocker A."/>
            <person name="Murante D."/>
            <person name="Hogan D.A."/>
            <person name="Stajich J.E."/>
        </authorList>
    </citation>
    <scope>NUCLEOTIDE SEQUENCE</scope>
    <source>
        <strain evidence="2">Ex8</strain>
    </source>
</reference>
<feature type="region of interest" description="Disordered" evidence="1">
    <location>
        <begin position="24"/>
        <end position="43"/>
    </location>
</feature>
<comment type="caution">
    <text evidence="2">The sequence shown here is derived from an EMBL/GenBank/DDBJ whole genome shotgun (WGS) entry which is preliminary data.</text>
</comment>
<evidence type="ECO:0000313" key="3">
    <source>
        <dbReference type="Proteomes" id="UP001161757"/>
    </source>
</evidence>
<name>A0AAN6EPN4_EXODE</name>
<evidence type="ECO:0000256" key="1">
    <source>
        <dbReference type="SAM" id="MobiDB-lite"/>
    </source>
</evidence>
<proteinExistence type="predicted"/>
<organism evidence="2 3">
    <name type="scientific">Exophiala dermatitidis</name>
    <name type="common">Black yeast-like fungus</name>
    <name type="synonym">Wangiella dermatitidis</name>
    <dbReference type="NCBI Taxonomy" id="5970"/>
    <lineage>
        <taxon>Eukaryota</taxon>
        <taxon>Fungi</taxon>
        <taxon>Dikarya</taxon>
        <taxon>Ascomycota</taxon>
        <taxon>Pezizomycotina</taxon>
        <taxon>Eurotiomycetes</taxon>
        <taxon>Chaetothyriomycetidae</taxon>
        <taxon>Chaetothyriales</taxon>
        <taxon>Herpotrichiellaceae</taxon>
        <taxon>Exophiala</taxon>
    </lineage>
</organism>
<dbReference type="EMBL" id="JAJGCB010000015">
    <property type="protein sequence ID" value="KAJ8989227.1"/>
    <property type="molecule type" value="Genomic_DNA"/>
</dbReference>
<evidence type="ECO:0000313" key="2">
    <source>
        <dbReference type="EMBL" id="KAJ8989227.1"/>
    </source>
</evidence>
<dbReference type="Proteomes" id="UP001161757">
    <property type="component" value="Unassembled WGS sequence"/>
</dbReference>
<protein>
    <submittedName>
        <fullName evidence="2">Uncharacterized protein</fullName>
    </submittedName>
</protein>